<comment type="caution">
    <text evidence="1">The sequence shown here is derived from an EMBL/GenBank/DDBJ whole genome shotgun (WGS) entry which is preliminary data.</text>
</comment>
<proteinExistence type="predicted"/>
<reference evidence="1" key="1">
    <citation type="submission" date="2023-10" db="EMBL/GenBank/DDBJ databases">
        <title>Genome assemblies of two species of porcelain crab, Petrolisthes cinctipes and Petrolisthes manimaculis (Anomura: Porcellanidae).</title>
        <authorList>
            <person name="Angst P."/>
        </authorList>
    </citation>
    <scope>NUCLEOTIDE SEQUENCE</scope>
    <source>
        <strain evidence="1">PB745_01</strain>
        <tissue evidence="1">Gill</tissue>
    </source>
</reference>
<dbReference type="EMBL" id="JAWQEG010007843">
    <property type="protein sequence ID" value="KAK3851564.1"/>
    <property type="molecule type" value="Genomic_DNA"/>
</dbReference>
<dbReference type="Proteomes" id="UP001286313">
    <property type="component" value="Unassembled WGS sequence"/>
</dbReference>
<dbReference type="AlphaFoldDB" id="A0AAE1EGK0"/>
<sequence length="157" mass="17556">MRTRHKGNLRKPCQPTAWMGTVNADSYTSSFSTSTSYFSHQHFPPSFIFPFTATFPSFSIHIFLPPYPHLPPPSIPTSSSSLHTHIFLLPPHPHLHPPSTPTSSSSLHTHIFFLPPHPHLPPPSTLTSSSSLHTHIFLPSPHPTFPRQQAFIPFTCV</sequence>
<gene>
    <name evidence="1" type="ORF">Pcinc_041802</name>
</gene>
<accession>A0AAE1EGK0</accession>
<organism evidence="1 2">
    <name type="scientific">Petrolisthes cinctipes</name>
    <name type="common">Flat porcelain crab</name>
    <dbReference type="NCBI Taxonomy" id="88211"/>
    <lineage>
        <taxon>Eukaryota</taxon>
        <taxon>Metazoa</taxon>
        <taxon>Ecdysozoa</taxon>
        <taxon>Arthropoda</taxon>
        <taxon>Crustacea</taxon>
        <taxon>Multicrustacea</taxon>
        <taxon>Malacostraca</taxon>
        <taxon>Eumalacostraca</taxon>
        <taxon>Eucarida</taxon>
        <taxon>Decapoda</taxon>
        <taxon>Pleocyemata</taxon>
        <taxon>Anomura</taxon>
        <taxon>Galatheoidea</taxon>
        <taxon>Porcellanidae</taxon>
        <taxon>Petrolisthes</taxon>
    </lineage>
</organism>
<protein>
    <submittedName>
        <fullName evidence="1">Uncharacterized protein</fullName>
    </submittedName>
</protein>
<evidence type="ECO:0000313" key="1">
    <source>
        <dbReference type="EMBL" id="KAK3851564.1"/>
    </source>
</evidence>
<name>A0AAE1EGK0_PETCI</name>
<keyword evidence="2" id="KW-1185">Reference proteome</keyword>
<evidence type="ECO:0000313" key="2">
    <source>
        <dbReference type="Proteomes" id="UP001286313"/>
    </source>
</evidence>